<dbReference type="Proteomes" id="UP000230066">
    <property type="component" value="Unassembled WGS sequence"/>
</dbReference>
<dbReference type="PROSITE" id="PS01180">
    <property type="entry name" value="CUB"/>
    <property type="match status" value="1"/>
</dbReference>
<dbReference type="CDD" id="cd00041">
    <property type="entry name" value="CUB"/>
    <property type="match status" value="1"/>
</dbReference>
<dbReference type="Gene3D" id="2.60.120.290">
    <property type="entry name" value="Spermadhesin, CUB domain"/>
    <property type="match status" value="1"/>
</dbReference>
<evidence type="ECO:0000256" key="2">
    <source>
        <dbReference type="ARBA" id="ARBA00023157"/>
    </source>
</evidence>
<name>A0A4E0RZI7_FASHE</name>
<keyword evidence="1" id="KW-0677">Repeat</keyword>
<evidence type="ECO:0000256" key="3">
    <source>
        <dbReference type="PROSITE-ProRule" id="PRU00059"/>
    </source>
</evidence>
<keyword evidence="2" id="KW-1015">Disulfide bond</keyword>
<evidence type="ECO:0000313" key="7">
    <source>
        <dbReference type="Proteomes" id="UP000230066"/>
    </source>
</evidence>
<dbReference type="SMART" id="SM00042">
    <property type="entry name" value="CUB"/>
    <property type="match status" value="1"/>
</dbReference>
<proteinExistence type="predicted"/>
<feature type="domain" description="CUB" evidence="5">
    <location>
        <begin position="138"/>
        <end position="248"/>
    </location>
</feature>
<keyword evidence="4" id="KW-0732">Signal</keyword>
<comment type="caution">
    <text evidence="6">The sequence shown here is derived from an EMBL/GenBank/DDBJ whole genome shotgun (WGS) entry which is preliminary data.</text>
</comment>
<feature type="signal peptide" evidence="4">
    <location>
        <begin position="1"/>
        <end position="22"/>
    </location>
</feature>
<evidence type="ECO:0000259" key="5">
    <source>
        <dbReference type="PROSITE" id="PS01180"/>
    </source>
</evidence>
<dbReference type="Pfam" id="PF00431">
    <property type="entry name" value="CUB"/>
    <property type="match status" value="1"/>
</dbReference>
<dbReference type="SUPFAM" id="SSF49854">
    <property type="entry name" value="Spermadhesin, CUB domain"/>
    <property type="match status" value="1"/>
</dbReference>
<evidence type="ECO:0000256" key="4">
    <source>
        <dbReference type="SAM" id="SignalP"/>
    </source>
</evidence>
<evidence type="ECO:0000256" key="1">
    <source>
        <dbReference type="ARBA" id="ARBA00022737"/>
    </source>
</evidence>
<dbReference type="EMBL" id="JXXN02002666">
    <property type="protein sequence ID" value="THD22570.1"/>
    <property type="molecule type" value="Genomic_DNA"/>
</dbReference>
<comment type="caution">
    <text evidence="3">Lacks conserved residue(s) required for the propagation of feature annotation.</text>
</comment>
<accession>A0A4E0RZI7</accession>
<feature type="chain" id="PRO_5020038480" description="CUB domain-containing protein" evidence="4">
    <location>
        <begin position="23"/>
        <end position="272"/>
    </location>
</feature>
<dbReference type="PANTHER" id="PTHR24251">
    <property type="entry name" value="OVOCHYMASE-RELATED"/>
    <property type="match status" value="1"/>
</dbReference>
<protein>
    <recommendedName>
        <fullName evidence="5">CUB domain-containing protein</fullName>
    </recommendedName>
</protein>
<sequence>MPIIVTLFLVTWYQIGLQHAECANCTEVEIKEPMKLQDLECDNENGPTVRKWKLNFDKTKASTLRINSLKIPRSAGCNVTYLEVKQSWSPRGKSVLSKTCGEKQNIDVSIPIAKGIVTLYTAEKDTEFSLDAFVYNGCRPVNETGTAISSPVISEEYPSNTRCVFDLSVDSPNRVDLKLEKFEIQECPNCGCDYMEITETVNNAVVKTRYCGRMPFYRYIANGNKTKVVFQADDNGNDEGFRLLYNKVLPEQVPNPTSQVPSTGEIISKPAE</sequence>
<reference evidence="6" key="1">
    <citation type="submission" date="2019-03" db="EMBL/GenBank/DDBJ databases">
        <title>Improved annotation for the trematode Fasciola hepatica.</title>
        <authorList>
            <person name="Choi Y.-J."/>
            <person name="Martin J."/>
            <person name="Mitreva M."/>
        </authorList>
    </citation>
    <scope>NUCLEOTIDE SEQUENCE [LARGE SCALE GENOMIC DNA]</scope>
</reference>
<gene>
    <name evidence="6" type="ORF">D915_006778</name>
</gene>
<dbReference type="InterPro" id="IPR035914">
    <property type="entry name" value="Sperma_CUB_dom_sf"/>
</dbReference>
<keyword evidence="7" id="KW-1185">Reference proteome</keyword>
<dbReference type="InterPro" id="IPR000859">
    <property type="entry name" value="CUB_dom"/>
</dbReference>
<dbReference type="AlphaFoldDB" id="A0A4E0RZI7"/>
<organism evidence="6 7">
    <name type="scientific">Fasciola hepatica</name>
    <name type="common">Liver fluke</name>
    <dbReference type="NCBI Taxonomy" id="6192"/>
    <lineage>
        <taxon>Eukaryota</taxon>
        <taxon>Metazoa</taxon>
        <taxon>Spiralia</taxon>
        <taxon>Lophotrochozoa</taxon>
        <taxon>Platyhelminthes</taxon>
        <taxon>Trematoda</taxon>
        <taxon>Digenea</taxon>
        <taxon>Plagiorchiida</taxon>
        <taxon>Echinostomata</taxon>
        <taxon>Echinostomatoidea</taxon>
        <taxon>Fasciolidae</taxon>
        <taxon>Fasciola</taxon>
    </lineage>
</organism>
<evidence type="ECO:0000313" key="6">
    <source>
        <dbReference type="EMBL" id="THD22570.1"/>
    </source>
</evidence>